<dbReference type="InterPro" id="IPR001763">
    <property type="entry name" value="Rhodanese-like_dom"/>
</dbReference>
<dbReference type="RefSeq" id="XP_026676830.1">
    <property type="nucleotide sequence ID" value="XM_026821029.1"/>
</dbReference>
<feature type="compositionally biased region" description="Low complexity" evidence="8">
    <location>
        <begin position="58"/>
        <end position="70"/>
    </location>
</feature>
<keyword evidence="6" id="KW-0131">Cell cycle</keyword>
<dbReference type="GO" id="GO:0010971">
    <property type="term" value="P:positive regulation of G2/M transition of mitotic cell cycle"/>
    <property type="evidence" value="ECO:0007669"/>
    <property type="project" value="TreeGrafter"/>
</dbReference>
<evidence type="ECO:0000256" key="1">
    <source>
        <dbReference type="ARBA" id="ARBA00011065"/>
    </source>
</evidence>
<feature type="compositionally biased region" description="Polar residues" evidence="8">
    <location>
        <begin position="92"/>
        <end position="116"/>
    </location>
</feature>
<evidence type="ECO:0000256" key="2">
    <source>
        <dbReference type="ARBA" id="ARBA00013064"/>
    </source>
</evidence>
<feature type="domain" description="Rhodanese" evidence="9">
    <location>
        <begin position="351"/>
        <end position="461"/>
    </location>
</feature>
<dbReference type="EC" id="3.1.3.48" evidence="2"/>
<dbReference type="PANTHER" id="PTHR10828:SF76">
    <property type="entry name" value="M-PHASE INDUCER PHOSPHATASE"/>
    <property type="match status" value="1"/>
</dbReference>
<dbReference type="Gene3D" id="3.40.250.10">
    <property type="entry name" value="Rhodanese-like domain"/>
    <property type="match status" value="2"/>
</dbReference>
<dbReference type="GO" id="GO:0009794">
    <property type="term" value="P:regulation of mitotic cell cycle, embryonic"/>
    <property type="evidence" value="ECO:0007669"/>
    <property type="project" value="UniProtKB-ARBA"/>
</dbReference>
<dbReference type="PaxDb" id="121845-A0A3Q0IR60"/>
<dbReference type="GeneID" id="103505797"/>
<feature type="region of interest" description="Disordered" evidence="8">
    <location>
        <begin position="261"/>
        <end position="305"/>
    </location>
</feature>
<comment type="similarity">
    <text evidence="1">Belongs to the MPI phosphatase family.</text>
</comment>
<dbReference type="Proteomes" id="UP000079169">
    <property type="component" value="Unplaced"/>
</dbReference>
<feature type="region of interest" description="Disordered" evidence="8">
    <location>
        <begin position="84"/>
        <end position="116"/>
    </location>
</feature>
<feature type="region of interest" description="Disordered" evidence="8">
    <location>
        <begin position="34"/>
        <end position="70"/>
    </location>
</feature>
<dbReference type="Pfam" id="PF00581">
    <property type="entry name" value="Rhodanese"/>
    <property type="match status" value="1"/>
</dbReference>
<sequence>MEFLNQARKTIYSKENAQESSPFVKFGRPLQKARSGLLPKQTSLVRHPLEDVTFDPNSQDSAYSSASSAYSSEDSKSQSFRFAEPAGLAPRRSSTLEFSPQSSRSNFTMASSPTSSFCRNLSNFSDLSDEGFMDFYSSSSKLPIQDENSQLPVGFNTLLAGTFKNTTATPSPSSIASPLSPSSCESPGFVCKRRLRRCLSENITPSRFSQALSIRDSMEASPISSNTSSSYKRCYPLGSPSATNSNSSLFNFKRCRRDENTSDNPFARVSPNKPGIPRSPKRMSTSSPRKHTISSSSPRKSTTGSDLDLNLIGDFSKQFILPLVPDGKHHDLKNISPDTLARLIRGEFNDVVDKYLIIDCRYPYEYKGGHIQGALNIYTREHLVKEFIESKVHAQSNATCDKRRVLIFHCEYSAERGPTLSRYLRSEDRAHNAYPTLDYPEMYLLNGGYKQFYAQHQDLCEGGYLPMADPGYKSDFQTFRSKSKTWSCDYKANKSLSKPRKRLGIMLECYIIDSSFLTQSSETHALNWASDTLVFFLSGPKSRYLRSEDRAHNAYPTLDYPEMYLLNGGYKQFYAQHQDLCEGGYLPMADPGYKSDFQTFRSKSKTWSCDYKANKSLSKPRKRLGI</sequence>
<evidence type="ECO:0000313" key="11">
    <source>
        <dbReference type="RefSeq" id="XP_026676830.1"/>
    </source>
</evidence>
<dbReference type="GO" id="GO:0000086">
    <property type="term" value="P:G2/M transition of mitotic cell cycle"/>
    <property type="evidence" value="ECO:0007669"/>
    <property type="project" value="TreeGrafter"/>
</dbReference>
<dbReference type="SMART" id="SM00450">
    <property type="entry name" value="RHOD"/>
    <property type="match status" value="1"/>
</dbReference>
<dbReference type="PRINTS" id="PR00716">
    <property type="entry name" value="MPIPHPHTASE"/>
</dbReference>
<name>A0A3Q0IR60_DIACI</name>
<dbReference type="PANTHER" id="PTHR10828">
    <property type="entry name" value="M-PHASE INDUCER PHOSPHATASE DUAL SPECIFICITY PHOSPHATASE CDC25"/>
    <property type="match status" value="1"/>
</dbReference>
<evidence type="ECO:0000256" key="7">
    <source>
        <dbReference type="ARBA" id="ARBA00051722"/>
    </source>
</evidence>
<feature type="compositionally biased region" description="Low complexity" evidence="8">
    <location>
        <begin position="293"/>
        <end position="305"/>
    </location>
</feature>
<dbReference type="GO" id="GO:0110032">
    <property type="term" value="P:positive regulation of G2/MI transition of meiotic cell cycle"/>
    <property type="evidence" value="ECO:0007669"/>
    <property type="project" value="TreeGrafter"/>
</dbReference>
<dbReference type="InterPro" id="IPR000751">
    <property type="entry name" value="MPI_Phosphatase"/>
</dbReference>
<dbReference type="KEGG" id="dci:103505797"/>
<dbReference type="GO" id="GO:0005634">
    <property type="term" value="C:nucleus"/>
    <property type="evidence" value="ECO:0007669"/>
    <property type="project" value="TreeGrafter"/>
</dbReference>
<keyword evidence="4" id="KW-0378">Hydrolase</keyword>
<evidence type="ECO:0000313" key="10">
    <source>
        <dbReference type="Proteomes" id="UP000079169"/>
    </source>
</evidence>
<dbReference type="CDD" id="cd01530">
    <property type="entry name" value="Cdc25"/>
    <property type="match status" value="1"/>
</dbReference>
<dbReference type="FunFam" id="3.40.250.10:FF:000036">
    <property type="entry name" value="M-phase inducer phosphatase"/>
    <property type="match status" value="1"/>
</dbReference>
<keyword evidence="10" id="KW-1185">Reference proteome</keyword>
<dbReference type="InterPro" id="IPR036873">
    <property type="entry name" value="Rhodanese-like_dom_sf"/>
</dbReference>
<dbReference type="GO" id="GO:0010256">
    <property type="term" value="P:endomembrane system organization"/>
    <property type="evidence" value="ECO:0007669"/>
    <property type="project" value="UniProtKB-ARBA"/>
</dbReference>
<dbReference type="STRING" id="121845.A0A3Q0IR60"/>
<keyword evidence="5" id="KW-0904">Protein phosphatase</keyword>
<dbReference type="SUPFAM" id="SSF52821">
    <property type="entry name" value="Rhodanese/Cell cycle control phosphatase"/>
    <property type="match status" value="2"/>
</dbReference>
<gene>
    <name evidence="11" type="primary">LOC103505797</name>
</gene>
<dbReference type="GO" id="GO:0051301">
    <property type="term" value="P:cell division"/>
    <property type="evidence" value="ECO:0007669"/>
    <property type="project" value="UniProtKB-KW"/>
</dbReference>
<dbReference type="AlphaFoldDB" id="A0A3Q0IR60"/>
<protein>
    <recommendedName>
        <fullName evidence="2">protein-tyrosine-phosphatase</fullName>
        <ecNumber evidence="2">3.1.3.48</ecNumber>
    </recommendedName>
</protein>
<evidence type="ECO:0000256" key="3">
    <source>
        <dbReference type="ARBA" id="ARBA00022618"/>
    </source>
</evidence>
<organism evidence="10 11">
    <name type="scientific">Diaphorina citri</name>
    <name type="common">Asian citrus psyllid</name>
    <dbReference type="NCBI Taxonomy" id="121845"/>
    <lineage>
        <taxon>Eukaryota</taxon>
        <taxon>Metazoa</taxon>
        <taxon>Ecdysozoa</taxon>
        <taxon>Arthropoda</taxon>
        <taxon>Hexapoda</taxon>
        <taxon>Insecta</taxon>
        <taxon>Pterygota</taxon>
        <taxon>Neoptera</taxon>
        <taxon>Paraneoptera</taxon>
        <taxon>Hemiptera</taxon>
        <taxon>Sternorrhyncha</taxon>
        <taxon>Psylloidea</taxon>
        <taxon>Psyllidae</taxon>
        <taxon>Diaphorininae</taxon>
        <taxon>Diaphorina</taxon>
    </lineage>
</organism>
<reference evidence="11" key="1">
    <citation type="submission" date="2025-08" db="UniProtKB">
        <authorList>
            <consortium name="RefSeq"/>
        </authorList>
    </citation>
    <scope>IDENTIFICATION</scope>
</reference>
<dbReference type="GO" id="GO:0004725">
    <property type="term" value="F:protein tyrosine phosphatase activity"/>
    <property type="evidence" value="ECO:0007669"/>
    <property type="project" value="UniProtKB-EC"/>
</dbReference>
<proteinExistence type="inferred from homology"/>
<comment type="catalytic activity">
    <reaction evidence="7">
        <text>O-phospho-L-tyrosyl-[protein] + H2O = L-tyrosyl-[protein] + phosphate</text>
        <dbReference type="Rhea" id="RHEA:10684"/>
        <dbReference type="Rhea" id="RHEA-COMP:10136"/>
        <dbReference type="Rhea" id="RHEA-COMP:20101"/>
        <dbReference type="ChEBI" id="CHEBI:15377"/>
        <dbReference type="ChEBI" id="CHEBI:43474"/>
        <dbReference type="ChEBI" id="CHEBI:46858"/>
        <dbReference type="ChEBI" id="CHEBI:61978"/>
        <dbReference type="EC" id="3.1.3.48"/>
    </reaction>
</comment>
<evidence type="ECO:0000259" key="9">
    <source>
        <dbReference type="PROSITE" id="PS50206"/>
    </source>
</evidence>
<feature type="domain" description="Rhodanese" evidence="9">
    <location>
        <begin position="558"/>
        <end position="582"/>
    </location>
</feature>
<evidence type="ECO:0000256" key="4">
    <source>
        <dbReference type="ARBA" id="ARBA00022801"/>
    </source>
</evidence>
<evidence type="ECO:0000256" key="6">
    <source>
        <dbReference type="ARBA" id="ARBA00023306"/>
    </source>
</evidence>
<accession>A0A3Q0IR60</accession>
<dbReference type="PROSITE" id="PS50206">
    <property type="entry name" value="RHODANESE_3"/>
    <property type="match status" value="2"/>
</dbReference>
<evidence type="ECO:0000256" key="5">
    <source>
        <dbReference type="ARBA" id="ARBA00022912"/>
    </source>
</evidence>
<evidence type="ECO:0000256" key="8">
    <source>
        <dbReference type="SAM" id="MobiDB-lite"/>
    </source>
</evidence>
<dbReference type="GO" id="GO:0005737">
    <property type="term" value="C:cytoplasm"/>
    <property type="evidence" value="ECO:0007669"/>
    <property type="project" value="TreeGrafter"/>
</dbReference>
<dbReference type="GO" id="GO:0032502">
    <property type="term" value="P:developmental process"/>
    <property type="evidence" value="ECO:0007669"/>
    <property type="project" value="UniProtKB-ARBA"/>
</dbReference>
<keyword evidence="3" id="KW-0132">Cell division</keyword>